<evidence type="ECO:0008006" key="4">
    <source>
        <dbReference type="Google" id="ProtNLM"/>
    </source>
</evidence>
<organism evidence="2 3">
    <name type="scientific">Streptomyces gilvosporeus</name>
    <dbReference type="NCBI Taxonomy" id="553510"/>
    <lineage>
        <taxon>Bacteria</taxon>
        <taxon>Bacillati</taxon>
        <taxon>Actinomycetota</taxon>
        <taxon>Actinomycetes</taxon>
        <taxon>Kitasatosporales</taxon>
        <taxon>Streptomycetaceae</taxon>
        <taxon>Streptomyces</taxon>
    </lineage>
</organism>
<evidence type="ECO:0000313" key="3">
    <source>
        <dbReference type="Proteomes" id="UP000192726"/>
    </source>
</evidence>
<proteinExistence type="predicted"/>
<name>A0A1V0TJK3_9ACTN</name>
<protein>
    <recommendedName>
        <fullName evidence="4">Transposase</fullName>
    </recommendedName>
</protein>
<evidence type="ECO:0000313" key="2">
    <source>
        <dbReference type="EMBL" id="ARF53099.1"/>
    </source>
</evidence>
<gene>
    <name evidence="2" type="ORF">B1H19_01895</name>
</gene>
<keyword evidence="3" id="KW-1185">Reference proteome</keyword>
<dbReference type="Pfam" id="PF19776">
    <property type="entry name" value="DUF6262"/>
    <property type="match status" value="1"/>
</dbReference>
<dbReference type="AlphaFoldDB" id="A0A1V0TJK3"/>
<dbReference type="RefSeq" id="WP_083102530.1">
    <property type="nucleotide sequence ID" value="NZ_CP020569.1"/>
</dbReference>
<dbReference type="EMBL" id="CP020569">
    <property type="protein sequence ID" value="ARF53099.1"/>
    <property type="molecule type" value="Genomic_DNA"/>
</dbReference>
<keyword evidence="1" id="KW-0175">Coiled coil</keyword>
<dbReference type="KEGG" id="sgv:B1H19_01895"/>
<dbReference type="Gene3D" id="1.10.287.1490">
    <property type="match status" value="1"/>
</dbReference>
<accession>A0A1V0TJK3</accession>
<evidence type="ECO:0000256" key="1">
    <source>
        <dbReference type="SAM" id="Coils"/>
    </source>
</evidence>
<reference evidence="2 3" key="1">
    <citation type="submission" date="2017-04" db="EMBL/GenBank/DDBJ databases">
        <title>Complete Genome Sequence of Streptomyces gilvosporeus F607, a Capable Producer of Natamycin.</title>
        <authorList>
            <person name="Zong G."/>
            <person name="Zhong C."/>
            <person name="Fu J."/>
            <person name="Qin R."/>
            <person name="Cao G."/>
        </authorList>
    </citation>
    <scope>NUCLEOTIDE SEQUENCE [LARGE SCALE GENOMIC DNA]</scope>
    <source>
        <strain evidence="2 3">F607</strain>
    </source>
</reference>
<dbReference type="Proteomes" id="UP000192726">
    <property type="component" value="Chromosome"/>
</dbReference>
<feature type="coiled-coil region" evidence="1">
    <location>
        <begin position="105"/>
        <end position="186"/>
    </location>
</feature>
<dbReference type="InterPro" id="IPR046229">
    <property type="entry name" value="TnpC-like"/>
</dbReference>
<sequence length="199" mass="22803">MTQALPAPRTAQALQARQQRTEASLQRIKDAVAHLEKMKTPIAVSAVARHADVSRTFLYEHPQARTLLEEATRRAAGRRIQDRHDELAEREASWRERALNTEDALKATQAEVRNQRTQIAELLGQIRDLQTEWTEGDIVRITTENATLKKRVRELEQENRRVTDRLAAARDNVRFADKRIADLEAQLLDDGQLSPRETL</sequence>
<dbReference type="OrthoDB" id="3369288at2"/>